<protein>
    <submittedName>
        <fullName evidence="1">Uncharacterized protein</fullName>
    </submittedName>
</protein>
<evidence type="ECO:0000313" key="1">
    <source>
        <dbReference type="EMBL" id="DAE04563.1"/>
    </source>
</evidence>
<sequence>MSSSGGAHSKTKSRTTLCWNCQRAAGPVAQRCEWSRSFRPVPGWIALPSPVTVGTGGGKHMEMSYHVIRCPQFVPDERIKRCPRAQRHGCIEGATRLCDSCRYYTTNKSNY</sequence>
<dbReference type="EMBL" id="BK015390">
    <property type="protein sequence ID" value="DAE04563.1"/>
    <property type="molecule type" value="Genomic_DNA"/>
</dbReference>
<name>A0A8S5PDN3_9CAUD</name>
<accession>A0A8S5PDN3</accession>
<organism evidence="1">
    <name type="scientific">Siphoviridae sp. ct0UO21</name>
    <dbReference type="NCBI Taxonomy" id="2825293"/>
    <lineage>
        <taxon>Viruses</taxon>
        <taxon>Duplodnaviria</taxon>
        <taxon>Heunggongvirae</taxon>
        <taxon>Uroviricota</taxon>
        <taxon>Caudoviricetes</taxon>
    </lineage>
</organism>
<proteinExistence type="predicted"/>
<reference evidence="1" key="1">
    <citation type="journal article" date="2021" name="Proc. Natl. Acad. Sci. U.S.A.">
        <title>A Catalog of Tens of Thousands of Viruses from Human Metagenomes Reveals Hidden Associations with Chronic Diseases.</title>
        <authorList>
            <person name="Tisza M.J."/>
            <person name="Buck C.B."/>
        </authorList>
    </citation>
    <scope>NUCLEOTIDE SEQUENCE</scope>
    <source>
        <strain evidence="1">Ct0UO21</strain>
    </source>
</reference>